<evidence type="ECO:0000259" key="1">
    <source>
        <dbReference type="Pfam" id="PF03372"/>
    </source>
</evidence>
<dbReference type="PANTHER" id="PTHR12121">
    <property type="entry name" value="CARBON CATABOLITE REPRESSOR PROTEIN 4"/>
    <property type="match status" value="1"/>
</dbReference>
<gene>
    <name evidence="2" type="ORF">JYZ213_LOCUS350</name>
    <name evidence="3" type="ORF">OKA104_LOCUS38735</name>
</gene>
<evidence type="ECO:0000313" key="3">
    <source>
        <dbReference type="EMBL" id="CAF4159954.1"/>
    </source>
</evidence>
<dbReference type="PANTHER" id="PTHR12121:SF101">
    <property type="entry name" value="ENDONUCLEASE_EXONUCLEASE_PHOSPHATASE DOMAIN-CONTAINING PROTEIN"/>
    <property type="match status" value="1"/>
</dbReference>
<dbReference type="GO" id="GO:0000175">
    <property type="term" value="F:3'-5'-RNA exonuclease activity"/>
    <property type="evidence" value="ECO:0007669"/>
    <property type="project" value="TreeGrafter"/>
</dbReference>
<dbReference type="AlphaFoldDB" id="A0A813MNP0"/>
<dbReference type="InterPro" id="IPR036691">
    <property type="entry name" value="Endo/exonu/phosph_ase_sf"/>
</dbReference>
<dbReference type="Proteomes" id="UP000663881">
    <property type="component" value="Unassembled WGS sequence"/>
</dbReference>
<proteinExistence type="predicted"/>
<organism evidence="2 4">
    <name type="scientific">Adineta steineri</name>
    <dbReference type="NCBI Taxonomy" id="433720"/>
    <lineage>
        <taxon>Eukaryota</taxon>
        <taxon>Metazoa</taxon>
        <taxon>Spiralia</taxon>
        <taxon>Gnathifera</taxon>
        <taxon>Rotifera</taxon>
        <taxon>Eurotatoria</taxon>
        <taxon>Bdelloidea</taxon>
        <taxon>Adinetida</taxon>
        <taxon>Adinetidae</taxon>
        <taxon>Adineta</taxon>
    </lineage>
</organism>
<dbReference type="SUPFAM" id="SSF56219">
    <property type="entry name" value="DNase I-like"/>
    <property type="match status" value="1"/>
</dbReference>
<dbReference type="Gene3D" id="3.60.10.10">
    <property type="entry name" value="Endonuclease/exonuclease/phosphatase"/>
    <property type="match status" value="1"/>
</dbReference>
<dbReference type="Pfam" id="PF03372">
    <property type="entry name" value="Exo_endo_phos"/>
    <property type="match status" value="1"/>
</dbReference>
<protein>
    <recommendedName>
        <fullName evidence="1">Endonuclease/exonuclease/phosphatase domain-containing protein</fullName>
    </recommendedName>
</protein>
<evidence type="ECO:0000313" key="4">
    <source>
        <dbReference type="Proteomes" id="UP000663845"/>
    </source>
</evidence>
<accession>A0A813MNP0</accession>
<feature type="domain" description="Endonuclease/exonuclease/phosphatase" evidence="1">
    <location>
        <begin position="42"/>
        <end position="315"/>
    </location>
</feature>
<comment type="caution">
    <text evidence="2">The sequence shown here is derived from an EMBL/GenBank/DDBJ whole genome shotgun (WGS) entry which is preliminary data.</text>
</comment>
<dbReference type="InterPro" id="IPR005135">
    <property type="entry name" value="Endo/exonuclease/phosphatase"/>
</dbReference>
<reference evidence="2" key="1">
    <citation type="submission" date="2021-02" db="EMBL/GenBank/DDBJ databases">
        <authorList>
            <person name="Nowell W R."/>
        </authorList>
    </citation>
    <scope>NUCLEOTIDE SEQUENCE</scope>
</reference>
<dbReference type="EMBL" id="CAJNOG010000002">
    <property type="protein sequence ID" value="CAF0721869.1"/>
    <property type="molecule type" value="Genomic_DNA"/>
</dbReference>
<name>A0A813MNP0_9BILA</name>
<dbReference type="Proteomes" id="UP000663845">
    <property type="component" value="Unassembled WGS sequence"/>
</dbReference>
<dbReference type="InterPro" id="IPR050410">
    <property type="entry name" value="CCR4/nocturin_mRNA_transcr"/>
</dbReference>
<dbReference type="EMBL" id="CAJOAY010007166">
    <property type="protein sequence ID" value="CAF4159954.1"/>
    <property type="molecule type" value="Genomic_DNA"/>
</dbReference>
<evidence type="ECO:0000313" key="2">
    <source>
        <dbReference type="EMBL" id="CAF0721869.1"/>
    </source>
</evidence>
<sequence length="325" mass="37622">MTVRVVTYNLLVPIYADDPEYYVKCQPQFLKTDYRWNLIQTELEKEINHNENTILCFQELSLTILPRLELFFRRLNYTLFYNLYGRHWDDFMGVGIAIPISMQLNTISYIKIGNHIRSICKTRENTWNQNQDASGESIETTSDPWETSMNRANTLIYLQVVIDGKSLGVGTYHMPCYYKEPSVMSIHALIVKDLMFQLAAGNDFILTGDFNILPSDTCYRALTEKGYLDVHFPQSKTYDVSYWPNTDQVLRSAYREKNQSEPVYTNFATTADSPSFCETLDYIFFTGQLTVEKVMELPSHPSGESYPDETHPSDHLMIAATFRLS</sequence>